<sequence>MWESHLEEQGSGNPTVQVSASRYCECGHRGRNLRPKKCHRGHRRILDDNTVFGTLDNLFTKTDVSPWEIHVFIVTISIITSVPSIPAQITNRKEALTENSTGYLAMQSSHTPTSSKLFITSHTQLLHLKPDPRLIIRGVNE</sequence>
<dbReference type="EMBL" id="JBBPBM010000065">
    <property type="protein sequence ID" value="KAK8514922.1"/>
    <property type="molecule type" value="Genomic_DNA"/>
</dbReference>
<evidence type="ECO:0000313" key="1">
    <source>
        <dbReference type="EMBL" id="KAK8514922.1"/>
    </source>
</evidence>
<organism evidence="1 2">
    <name type="scientific">Hibiscus sabdariffa</name>
    <name type="common">roselle</name>
    <dbReference type="NCBI Taxonomy" id="183260"/>
    <lineage>
        <taxon>Eukaryota</taxon>
        <taxon>Viridiplantae</taxon>
        <taxon>Streptophyta</taxon>
        <taxon>Embryophyta</taxon>
        <taxon>Tracheophyta</taxon>
        <taxon>Spermatophyta</taxon>
        <taxon>Magnoliopsida</taxon>
        <taxon>eudicotyledons</taxon>
        <taxon>Gunneridae</taxon>
        <taxon>Pentapetalae</taxon>
        <taxon>rosids</taxon>
        <taxon>malvids</taxon>
        <taxon>Malvales</taxon>
        <taxon>Malvaceae</taxon>
        <taxon>Malvoideae</taxon>
        <taxon>Hibiscus</taxon>
    </lineage>
</organism>
<gene>
    <name evidence="1" type="ORF">V6N12_001087</name>
</gene>
<dbReference type="Proteomes" id="UP001472677">
    <property type="component" value="Unassembled WGS sequence"/>
</dbReference>
<comment type="caution">
    <text evidence="1">The sequence shown here is derived from an EMBL/GenBank/DDBJ whole genome shotgun (WGS) entry which is preliminary data.</text>
</comment>
<protein>
    <submittedName>
        <fullName evidence="1">Uncharacterized protein</fullName>
    </submittedName>
</protein>
<reference evidence="1 2" key="1">
    <citation type="journal article" date="2024" name="G3 (Bethesda)">
        <title>Genome assembly of Hibiscus sabdariffa L. provides insights into metabolisms of medicinal natural products.</title>
        <authorList>
            <person name="Kim T."/>
        </authorList>
    </citation>
    <scope>NUCLEOTIDE SEQUENCE [LARGE SCALE GENOMIC DNA]</scope>
    <source>
        <strain evidence="1">TK-2024</strain>
        <tissue evidence="1">Old leaves</tissue>
    </source>
</reference>
<evidence type="ECO:0000313" key="2">
    <source>
        <dbReference type="Proteomes" id="UP001472677"/>
    </source>
</evidence>
<name>A0ABR2C689_9ROSI</name>
<accession>A0ABR2C689</accession>
<keyword evidence="2" id="KW-1185">Reference proteome</keyword>
<dbReference type="Pfam" id="PF08392">
    <property type="entry name" value="FAE1_CUT1_RppA"/>
    <property type="match status" value="1"/>
</dbReference>
<proteinExistence type="predicted"/>
<dbReference type="InterPro" id="IPR013601">
    <property type="entry name" value="FAE1_typ3_polyketide_synth"/>
</dbReference>